<comment type="subcellular location">
    <subcellularLocation>
        <location evidence="1 12">Mitochondrion membrane</location>
        <topology evidence="1 12">Single-pass membrane protein</topology>
    </subcellularLocation>
</comment>
<comment type="similarity">
    <text evidence="2 12">Belongs to the ATPase protein 8 family.</text>
</comment>
<evidence type="ECO:0000256" key="9">
    <source>
        <dbReference type="ARBA" id="ARBA00023065"/>
    </source>
</evidence>
<dbReference type="GO" id="GO:0031966">
    <property type="term" value="C:mitochondrial membrane"/>
    <property type="evidence" value="ECO:0007669"/>
    <property type="project" value="UniProtKB-SubCell"/>
</dbReference>
<dbReference type="Pfam" id="PF00895">
    <property type="entry name" value="ATP-synt_8"/>
    <property type="match status" value="1"/>
</dbReference>
<evidence type="ECO:0000313" key="14">
    <source>
        <dbReference type="EMBL" id="UZT27067.1"/>
    </source>
</evidence>
<proteinExistence type="inferred from homology"/>
<keyword evidence="4 12" id="KW-0813">Transport</keyword>
<dbReference type="AlphaFoldDB" id="A0A9E8JYP6"/>
<dbReference type="RefSeq" id="YP_010580882.1">
    <property type="nucleotide sequence ID" value="NC_069055.1"/>
</dbReference>
<evidence type="ECO:0000256" key="4">
    <source>
        <dbReference type="ARBA" id="ARBA00022448"/>
    </source>
</evidence>
<keyword evidence="5 12" id="KW-0138">CF(0)</keyword>
<keyword evidence="10 12" id="KW-0496">Mitochondrion</keyword>
<evidence type="ECO:0000256" key="5">
    <source>
        <dbReference type="ARBA" id="ARBA00022547"/>
    </source>
</evidence>
<dbReference type="GO" id="GO:0015986">
    <property type="term" value="P:proton motive force-driven ATP synthesis"/>
    <property type="evidence" value="ECO:0007669"/>
    <property type="project" value="InterPro"/>
</dbReference>
<evidence type="ECO:0000256" key="10">
    <source>
        <dbReference type="ARBA" id="ARBA00023128"/>
    </source>
</evidence>
<dbReference type="GeneID" id="77081716"/>
<evidence type="ECO:0000256" key="1">
    <source>
        <dbReference type="ARBA" id="ARBA00004304"/>
    </source>
</evidence>
<keyword evidence="6 12" id="KW-0812">Transmembrane</keyword>
<dbReference type="EMBL" id="ON209297">
    <property type="protein sequence ID" value="UZT27067.1"/>
    <property type="molecule type" value="Genomic_DNA"/>
</dbReference>
<evidence type="ECO:0000256" key="12">
    <source>
        <dbReference type="RuleBase" id="RU003661"/>
    </source>
</evidence>
<evidence type="ECO:0000256" key="3">
    <source>
        <dbReference type="ARBA" id="ARBA00011291"/>
    </source>
</evidence>
<evidence type="ECO:0000256" key="11">
    <source>
        <dbReference type="ARBA" id="ARBA00023136"/>
    </source>
</evidence>
<sequence>MPQMSPMMWNLLLMCTSMTIMMIMTNMYFMTEVTMEKKKMMIKNKKSMNWKW</sequence>
<name>A0A9E8JYP6_PYRVI</name>
<feature type="transmembrane region" description="Helical" evidence="13">
    <location>
        <begin position="6"/>
        <end position="29"/>
    </location>
</feature>
<protein>
    <recommendedName>
        <fullName evidence="12">ATP synthase complex subunit 8</fullName>
    </recommendedName>
</protein>
<keyword evidence="11 13" id="KW-0472">Membrane</keyword>
<organism evidence="14">
    <name type="scientific">Pyrops viridirostris</name>
    <name type="common">Green snout lanternfly</name>
    <dbReference type="NCBI Taxonomy" id="2930515"/>
    <lineage>
        <taxon>Eukaryota</taxon>
        <taxon>Metazoa</taxon>
        <taxon>Ecdysozoa</taxon>
        <taxon>Arthropoda</taxon>
        <taxon>Hexapoda</taxon>
        <taxon>Insecta</taxon>
        <taxon>Pterygota</taxon>
        <taxon>Neoptera</taxon>
        <taxon>Paraneoptera</taxon>
        <taxon>Hemiptera</taxon>
        <taxon>Auchenorrhyncha</taxon>
        <taxon>Fulgoroidea</taxon>
        <taxon>Fulgoridae</taxon>
        <taxon>Fulgorinae</taxon>
        <taxon>Pyrops</taxon>
    </lineage>
</organism>
<accession>A0A9E8JYP6</accession>
<gene>
    <name evidence="14" type="primary">atp8</name>
</gene>
<evidence type="ECO:0000256" key="13">
    <source>
        <dbReference type="SAM" id="Phobius"/>
    </source>
</evidence>
<evidence type="ECO:0000256" key="6">
    <source>
        <dbReference type="ARBA" id="ARBA00022692"/>
    </source>
</evidence>
<evidence type="ECO:0000256" key="7">
    <source>
        <dbReference type="ARBA" id="ARBA00022781"/>
    </source>
</evidence>
<keyword evidence="8 13" id="KW-1133">Transmembrane helix</keyword>
<dbReference type="InterPro" id="IPR001421">
    <property type="entry name" value="ATP8_metazoa"/>
</dbReference>
<keyword evidence="7 12" id="KW-0375">Hydrogen ion transport</keyword>
<dbReference type="GO" id="GO:0015078">
    <property type="term" value="F:proton transmembrane transporter activity"/>
    <property type="evidence" value="ECO:0007669"/>
    <property type="project" value="InterPro"/>
</dbReference>
<keyword evidence="9 12" id="KW-0406">Ion transport</keyword>
<evidence type="ECO:0000256" key="8">
    <source>
        <dbReference type="ARBA" id="ARBA00022989"/>
    </source>
</evidence>
<geneLocation type="mitochondrion" evidence="14"/>
<reference evidence="14" key="1">
    <citation type="submission" date="2022-04" db="EMBL/GenBank/DDBJ databases">
        <title>Genome comparison reveals inversions and alternative evolutionary history of nutritional endosymbionts in planthoppers (Hemiptera: Fulgoroidea).</title>
        <authorList>
            <person name="Deng J."/>
            <person name="Franco D.C."/>
            <person name="Michalik A."/>
            <person name="Lukasik P."/>
            <person name="Bennett G.M."/>
        </authorList>
    </citation>
    <scope>NUCLEOTIDE SEQUENCE</scope>
    <source>
        <strain evidence="14">PYRVIR</strain>
    </source>
</reference>
<dbReference type="GO" id="GO:0045259">
    <property type="term" value="C:proton-transporting ATP synthase complex"/>
    <property type="evidence" value="ECO:0007669"/>
    <property type="project" value="UniProtKB-KW"/>
</dbReference>
<comment type="subunit">
    <text evidence="3">F-type ATPases have 2 components, CF(1) - the catalytic core - and CF(0) - the membrane proton channel.</text>
</comment>
<evidence type="ECO:0000256" key="2">
    <source>
        <dbReference type="ARBA" id="ARBA00008892"/>
    </source>
</evidence>